<evidence type="ECO:0000313" key="11">
    <source>
        <dbReference type="EMBL" id="GIL47744.1"/>
    </source>
</evidence>
<dbReference type="Gene3D" id="2.60.120.10">
    <property type="entry name" value="Jelly Rolls"/>
    <property type="match status" value="1"/>
</dbReference>
<comment type="subcellular location">
    <subcellularLocation>
        <location evidence="1 9">Secreted</location>
        <location evidence="1 9">Extracellular space</location>
        <location evidence="1 9">Apoplast</location>
    </subcellularLocation>
</comment>
<keyword evidence="3 9" id="KW-0052">Apoplast</keyword>
<evidence type="ECO:0000256" key="2">
    <source>
        <dbReference type="ARBA" id="ARBA00007456"/>
    </source>
</evidence>
<feature type="binding site" evidence="8">
    <location>
        <position position="129"/>
    </location>
    <ligand>
        <name>Mn(2+)</name>
        <dbReference type="ChEBI" id="CHEBI:29035"/>
    </ligand>
</feature>
<evidence type="ECO:0000256" key="1">
    <source>
        <dbReference type="ARBA" id="ARBA00004271"/>
    </source>
</evidence>
<proteinExistence type="inferred from homology"/>
<dbReference type="InterPro" id="IPR001929">
    <property type="entry name" value="Germin"/>
</dbReference>
<evidence type="ECO:0000256" key="3">
    <source>
        <dbReference type="ARBA" id="ARBA00022523"/>
    </source>
</evidence>
<dbReference type="Proteomes" id="UP000747399">
    <property type="component" value="Unassembled WGS sequence"/>
</dbReference>
<dbReference type="InterPro" id="IPR006045">
    <property type="entry name" value="Cupin_1"/>
</dbReference>
<organism evidence="11 12">
    <name type="scientific">Volvox africanus</name>
    <dbReference type="NCBI Taxonomy" id="51714"/>
    <lineage>
        <taxon>Eukaryota</taxon>
        <taxon>Viridiplantae</taxon>
        <taxon>Chlorophyta</taxon>
        <taxon>core chlorophytes</taxon>
        <taxon>Chlorophyceae</taxon>
        <taxon>CS clade</taxon>
        <taxon>Chlamydomonadales</taxon>
        <taxon>Volvocaceae</taxon>
        <taxon>Volvox</taxon>
    </lineage>
</organism>
<keyword evidence="5 7" id="KW-0479">Metal-binding</keyword>
<dbReference type="EMBL" id="BNCO01000004">
    <property type="protein sequence ID" value="GIL47744.1"/>
    <property type="molecule type" value="Genomic_DNA"/>
</dbReference>
<keyword evidence="6 7" id="KW-0464">Manganese</keyword>
<dbReference type="AlphaFoldDB" id="A0A8J4AVF8"/>
<protein>
    <recommendedName>
        <fullName evidence="9">Germin-like protein</fullName>
    </recommendedName>
</protein>
<gene>
    <name evidence="11" type="ORF">Vafri_3925</name>
</gene>
<dbReference type="SUPFAM" id="SSF51182">
    <property type="entry name" value="RmlC-like cupins"/>
    <property type="match status" value="1"/>
</dbReference>
<feature type="binding site" evidence="8">
    <location>
        <position position="134"/>
    </location>
    <ligand>
        <name>Mn(2+)</name>
        <dbReference type="ChEBI" id="CHEBI:29035"/>
    </ligand>
</feature>
<evidence type="ECO:0000256" key="9">
    <source>
        <dbReference type="RuleBase" id="RU366015"/>
    </source>
</evidence>
<keyword evidence="4 9" id="KW-0964">Secreted</keyword>
<evidence type="ECO:0000313" key="12">
    <source>
        <dbReference type="Proteomes" id="UP000747399"/>
    </source>
</evidence>
<reference evidence="11" key="1">
    <citation type="journal article" date="2021" name="Proc. Natl. Acad. Sci. U.S.A.">
        <title>Three genomes in the algal genus Volvox reveal the fate of a haploid sex-determining region after a transition to homothallism.</title>
        <authorList>
            <person name="Yamamoto K."/>
            <person name="Hamaji T."/>
            <person name="Kawai-Toyooka H."/>
            <person name="Matsuzaki R."/>
            <person name="Takahashi F."/>
            <person name="Nishimura Y."/>
            <person name="Kawachi M."/>
            <person name="Noguchi H."/>
            <person name="Minakuchi Y."/>
            <person name="Umen J.G."/>
            <person name="Toyoda A."/>
            <person name="Nozaki H."/>
        </authorList>
    </citation>
    <scope>NUCLEOTIDE SEQUENCE</scope>
    <source>
        <strain evidence="11">NIES-3780</strain>
    </source>
</reference>
<feature type="binding site" evidence="7">
    <location>
        <position position="134"/>
    </location>
    <ligand>
        <name>oxalate</name>
        <dbReference type="ChEBI" id="CHEBI:30623"/>
    </ligand>
</feature>
<comment type="similarity">
    <text evidence="2 9">Belongs to the germin family.</text>
</comment>
<dbReference type="GO" id="GO:0030145">
    <property type="term" value="F:manganese ion binding"/>
    <property type="evidence" value="ECO:0007669"/>
    <property type="project" value="UniProtKB-UniRule"/>
</dbReference>
<evidence type="ECO:0000256" key="6">
    <source>
        <dbReference type="ARBA" id="ARBA00023211"/>
    </source>
</evidence>
<dbReference type="SMART" id="SM00835">
    <property type="entry name" value="Cupin_1"/>
    <property type="match status" value="1"/>
</dbReference>
<dbReference type="PRINTS" id="PR00325">
    <property type="entry name" value="GERMIN"/>
</dbReference>
<dbReference type="GO" id="GO:0048046">
    <property type="term" value="C:apoplast"/>
    <property type="evidence" value="ECO:0007669"/>
    <property type="project" value="UniProtKB-SubCell"/>
</dbReference>
<sequence length="242" mass="27044">VSRKPKFLQENNFLKQLGLLRVVYTIRLMWPSTLGRTKPGWKAVFFPASKMMSSTSFKFVLLAAAAALAYLVPSINSQETIFNIPRTPALLPWSSDNQTRAYQAGSPVAELNLARIFLGPCTYRMMHLHIYADELFVVLRGQVESVMVAPNNTIYRHTLYAGDNVVYPKGWMHYQLNPNCTQAETLLAFNAKSIGTVAIPQALGGSDIGYLQAAYNVSRFPTPGAVWVRDAKCVRSCRLSRH</sequence>
<evidence type="ECO:0000256" key="5">
    <source>
        <dbReference type="ARBA" id="ARBA00022723"/>
    </source>
</evidence>
<name>A0A8J4AVF8_9CHLO</name>
<evidence type="ECO:0000256" key="8">
    <source>
        <dbReference type="PIRSR" id="PIRSR601929-2"/>
    </source>
</evidence>
<feature type="binding site" evidence="8">
    <location>
        <position position="173"/>
    </location>
    <ligand>
        <name>Mn(2+)</name>
        <dbReference type="ChEBI" id="CHEBI:29035"/>
    </ligand>
</feature>
<evidence type="ECO:0000256" key="7">
    <source>
        <dbReference type="PIRSR" id="PIRSR601929-1"/>
    </source>
</evidence>
<dbReference type="InterPro" id="IPR014710">
    <property type="entry name" value="RmlC-like_jellyroll"/>
</dbReference>
<feature type="binding site" evidence="8">
    <location>
        <position position="127"/>
    </location>
    <ligand>
        <name>Mn(2+)</name>
        <dbReference type="ChEBI" id="CHEBI:29035"/>
    </ligand>
</feature>
<evidence type="ECO:0000259" key="10">
    <source>
        <dbReference type="SMART" id="SM00835"/>
    </source>
</evidence>
<accession>A0A8J4AVF8</accession>
<dbReference type="PANTHER" id="PTHR31238">
    <property type="entry name" value="GERMIN-LIKE PROTEIN SUBFAMILY 3 MEMBER 3"/>
    <property type="match status" value="1"/>
</dbReference>
<dbReference type="Pfam" id="PF00190">
    <property type="entry name" value="Cupin_1"/>
    <property type="match status" value="1"/>
</dbReference>
<feature type="domain" description="Cupin type-1" evidence="10">
    <location>
        <begin position="99"/>
        <end position="223"/>
    </location>
</feature>
<feature type="non-terminal residue" evidence="11">
    <location>
        <position position="1"/>
    </location>
</feature>
<dbReference type="InterPro" id="IPR011051">
    <property type="entry name" value="RmlC_Cupin_sf"/>
</dbReference>
<comment type="caution">
    <text evidence="11">The sequence shown here is derived from an EMBL/GenBank/DDBJ whole genome shotgun (WGS) entry which is preliminary data.</text>
</comment>
<keyword evidence="12" id="KW-1185">Reference proteome</keyword>
<evidence type="ECO:0000256" key="4">
    <source>
        <dbReference type="ARBA" id="ARBA00022525"/>
    </source>
</evidence>
<feature type="binding site" evidence="7">
    <location>
        <position position="129"/>
    </location>
    <ligand>
        <name>oxalate</name>
        <dbReference type="ChEBI" id="CHEBI:30623"/>
    </ligand>
</feature>